<name>A0ABW8KZB6_9GAMM</name>
<evidence type="ECO:0000256" key="8">
    <source>
        <dbReference type="ARBA" id="ARBA00023163"/>
    </source>
</evidence>
<dbReference type="Gene3D" id="6.10.140.2230">
    <property type="match status" value="1"/>
</dbReference>
<dbReference type="Gene3D" id="3.30.360.80">
    <property type="match status" value="1"/>
</dbReference>
<dbReference type="SMART" id="SM00490">
    <property type="entry name" value="HELICc"/>
    <property type="match status" value="1"/>
</dbReference>
<comment type="caution">
    <text evidence="13">The sequence shown here is derived from an EMBL/GenBank/DDBJ whole genome shotgun (WGS) entry which is preliminary data.</text>
</comment>
<comment type="subunit">
    <text evidence="9">Interacts with the RNAP. Has a higher affinity for the core RNAP than for the holoenzyme. Its ATPase activity is stimulated by binding to RNAP.</text>
</comment>
<comment type="similarity">
    <text evidence="9">Belongs to the SNF2/RAD54 helicase family. RapA subfamily.</text>
</comment>
<dbReference type="Gene3D" id="2.30.30.140">
    <property type="match status" value="1"/>
</dbReference>
<evidence type="ECO:0000256" key="2">
    <source>
        <dbReference type="ARBA" id="ARBA00022801"/>
    </source>
</evidence>
<dbReference type="InterPro" id="IPR014001">
    <property type="entry name" value="Helicase_ATP-bd"/>
</dbReference>
<keyword evidence="7 9" id="KW-0010">Activator</keyword>
<organism evidence="13 14">
    <name type="scientific">Pseudoalteromonas rhizosphaerae</name>
    <dbReference type="NCBI Taxonomy" id="2518973"/>
    <lineage>
        <taxon>Bacteria</taxon>
        <taxon>Pseudomonadati</taxon>
        <taxon>Pseudomonadota</taxon>
        <taxon>Gammaproteobacteria</taxon>
        <taxon>Alteromonadales</taxon>
        <taxon>Pseudoalteromonadaceae</taxon>
        <taxon>Pseudoalteromonas</taxon>
    </lineage>
</organism>
<keyword evidence="10" id="KW-0175">Coiled coil</keyword>
<dbReference type="InterPro" id="IPR040766">
    <property type="entry name" value="Tudor_2_RapA"/>
</dbReference>
<keyword evidence="1 9" id="KW-0547">Nucleotide-binding</keyword>
<evidence type="ECO:0000256" key="5">
    <source>
        <dbReference type="ARBA" id="ARBA00023015"/>
    </source>
</evidence>
<protein>
    <recommendedName>
        <fullName evidence="9">RNA polymerase-associated protein RapA</fullName>
        <ecNumber evidence="9">3.6.4.-</ecNumber>
    </recommendedName>
    <alternativeName>
        <fullName evidence="9">ATP-dependent helicase HepA</fullName>
    </alternativeName>
</protein>
<dbReference type="RefSeq" id="WP_404675355.1">
    <property type="nucleotide sequence ID" value="NZ_JBJDOT010000011.1"/>
</dbReference>
<dbReference type="InterPro" id="IPR023949">
    <property type="entry name" value="Helicase_RapA"/>
</dbReference>
<evidence type="ECO:0000256" key="3">
    <source>
        <dbReference type="ARBA" id="ARBA00022806"/>
    </source>
</evidence>
<feature type="binding site" evidence="9">
    <location>
        <begin position="176"/>
        <end position="183"/>
    </location>
    <ligand>
        <name>ATP</name>
        <dbReference type="ChEBI" id="CHEBI:30616"/>
    </ligand>
</feature>
<dbReference type="InterPro" id="IPR049730">
    <property type="entry name" value="SNF2/RAD54-like_C"/>
</dbReference>
<dbReference type="PROSITE" id="PS51194">
    <property type="entry name" value="HELICASE_CTER"/>
    <property type="match status" value="1"/>
</dbReference>
<evidence type="ECO:0000313" key="13">
    <source>
        <dbReference type="EMBL" id="MFK3864250.1"/>
    </source>
</evidence>
<dbReference type="CDD" id="cd18011">
    <property type="entry name" value="DEXDc_RapA"/>
    <property type="match status" value="1"/>
</dbReference>
<dbReference type="InterPro" id="IPR027417">
    <property type="entry name" value="P-loop_NTPase"/>
</dbReference>
<dbReference type="Pfam" id="PF18339">
    <property type="entry name" value="Tudor_1_RapA"/>
    <property type="match status" value="1"/>
</dbReference>
<dbReference type="Pfam" id="PF18337">
    <property type="entry name" value="Tudor_RapA"/>
    <property type="match status" value="1"/>
</dbReference>
<evidence type="ECO:0000256" key="9">
    <source>
        <dbReference type="HAMAP-Rule" id="MF_01821"/>
    </source>
</evidence>
<dbReference type="EC" id="3.6.4.-" evidence="9"/>
<evidence type="ECO:0000256" key="4">
    <source>
        <dbReference type="ARBA" id="ARBA00022840"/>
    </source>
</evidence>
<keyword evidence="6 9" id="KW-0238">DNA-binding</keyword>
<feature type="coiled-coil region" evidence="10">
    <location>
        <begin position="904"/>
        <end position="931"/>
    </location>
</feature>
<evidence type="ECO:0000256" key="6">
    <source>
        <dbReference type="ARBA" id="ARBA00023125"/>
    </source>
</evidence>
<dbReference type="PROSITE" id="PS51192">
    <property type="entry name" value="HELICASE_ATP_BIND_1"/>
    <property type="match status" value="1"/>
</dbReference>
<evidence type="ECO:0000256" key="7">
    <source>
        <dbReference type="ARBA" id="ARBA00023159"/>
    </source>
</evidence>
<evidence type="ECO:0000259" key="11">
    <source>
        <dbReference type="PROSITE" id="PS51192"/>
    </source>
</evidence>
<evidence type="ECO:0000313" key="14">
    <source>
        <dbReference type="Proteomes" id="UP001620262"/>
    </source>
</evidence>
<dbReference type="Pfam" id="PF12137">
    <property type="entry name" value="RapA_C"/>
    <property type="match status" value="1"/>
</dbReference>
<evidence type="ECO:0000259" key="12">
    <source>
        <dbReference type="PROSITE" id="PS51194"/>
    </source>
</evidence>
<feature type="domain" description="Helicase ATP-binding" evidence="11">
    <location>
        <begin position="163"/>
        <end position="333"/>
    </location>
</feature>
<evidence type="ECO:0000256" key="10">
    <source>
        <dbReference type="SAM" id="Coils"/>
    </source>
</evidence>
<keyword evidence="4 9" id="KW-0067">ATP-binding</keyword>
<dbReference type="SUPFAM" id="SSF52540">
    <property type="entry name" value="P-loop containing nucleoside triphosphate hydrolases"/>
    <property type="match status" value="2"/>
</dbReference>
<dbReference type="PANTHER" id="PTHR45766:SF6">
    <property type="entry name" value="SWI_SNF-RELATED MATRIX-ASSOCIATED ACTIN-DEPENDENT REGULATOR OF CHROMATIN SUBFAMILY A-LIKE PROTEIN 1"/>
    <property type="match status" value="1"/>
</dbReference>
<dbReference type="InterPro" id="IPR000330">
    <property type="entry name" value="SNF2_N"/>
</dbReference>
<comment type="function">
    <text evidence="9">Transcription regulator that activates transcription by stimulating RNA polymerase (RNAP) recycling in case of stress conditions such as supercoiled DNA or high salt concentrations. Probably acts by releasing the RNAP, when it is trapped or immobilized on tightly supercoiled DNA. Does not activate transcription on linear DNA. Probably not involved in DNA repair.</text>
</comment>
<accession>A0ABW8KZB6</accession>
<dbReference type="Gene3D" id="2.30.30.930">
    <property type="match status" value="1"/>
</dbReference>
<keyword evidence="3 9" id="KW-0347">Helicase</keyword>
<dbReference type="InterPro" id="IPR040765">
    <property type="entry name" value="Tudor_1_RapA"/>
</dbReference>
<dbReference type="Gene3D" id="3.40.50.10810">
    <property type="entry name" value="Tandem AAA-ATPase domain"/>
    <property type="match status" value="1"/>
</dbReference>
<keyword evidence="2 9" id="KW-0378">Hydrolase</keyword>
<gene>
    <name evidence="9 13" type="primary">rapA</name>
    <name evidence="13" type="ORF">ACI2JU_10210</name>
</gene>
<dbReference type="Pfam" id="PF00271">
    <property type="entry name" value="Helicase_C"/>
    <property type="match status" value="1"/>
</dbReference>
<evidence type="ECO:0000256" key="1">
    <source>
        <dbReference type="ARBA" id="ARBA00022741"/>
    </source>
</evidence>
<proteinExistence type="inferred from homology"/>
<keyword evidence="14" id="KW-1185">Reference proteome</keyword>
<dbReference type="SMART" id="SM00487">
    <property type="entry name" value="DEXDc"/>
    <property type="match status" value="1"/>
</dbReference>
<dbReference type="InterPro" id="IPR001650">
    <property type="entry name" value="Helicase_C-like"/>
</dbReference>
<sequence>MNFSLGQRWISDTESDLGLGTVVALEGRQVSILFPASGENRVYSMLEAPVTRVAFNPGDVIKSVEEWELEVESIEPIGDLLCYHGTRIDNGEKAQLKETFLDHFIKFNKPQDRLFAGQVDRFDRYTLRYQTWQHQFERQQSPIKGLIGQRASLIPHQLYIAQEVGKRFAPRVLLSDEVGLGKTIEAGMILHQQIISGRASRVLIVVPENLQHQWLVEMLRRFNLHFSIFDEERCDEAFADSPNVFDTEQLVLTSLEFLTKKKRWFEQATMADWDLLIVDEAHHLSITNGKPSTEYQRMAELSQDIPGLILLTATPDQLGHRSHFARLQLLDPDRFYDYDAFVAEESNYKHVAEAANQLLQQQALDDKAKATLIELLKETDISKVLEQAQNGDAAARKEILAMLLDRHGTGRILFRNSRSGIDGYPSRKLHAYPMAMPKQYKTAISVLGNMSGIKNAELSAQRALFPEKIFQEFEGESASWGQFDPRVEWLIDTLKTLKREKVLLICAKAETAISLEQILREREAIKASVFHEGMTIIERDRAAAFFADEYDNAQILLCSEIGSEGRNFQFAHHLVLFDLPLNPDLLEQRIGRLDRIGQTQDINIHVPYFENSAQEVLLRWYNEGLDAFETTSSTGQLLYKEFKDELLEFIAAHNCDEDELEPLLEQVAGQNAALRKQMESGRDRLLELHSSGQGAADSLVVDIEKLDNQFELPSYMINVFDTFGVSQEDKGENTIILKPTEHMLNPSFPSLKDDGMTVTFDRDTALAQEDVHFISWDHPMVQGTLDMICDDDFGTASVALLKNKKLPPGTFFVELIYVAAAMAPKALQVGRFLPPTPIRILLDKASNNLADNVGFDGFNQQLSAVGRQTASKLAGALQSAIHPMLKTAQEMAQTKLEVIRTAALEQMQQSLSEEQARLAALKQINPNIREEELTFYDKQRTELTSYIGKAQLQLDAIRLIVVSH</sequence>
<dbReference type="Proteomes" id="UP001620262">
    <property type="component" value="Unassembled WGS sequence"/>
</dbReference>
<dbReference type="CDD" id="cd18793">
    <property type="entry name" value="SF2_C_SNF"/>
    <property type="match status" value="1"/>
</dbReference>
<reference evidence="13 14" key="1">
    <citation type="submission" date="2024-11" db="EMBL/GenBank/DDBJ databases">
        <title>The Natural Products Discovery Center: Release of the First 8490 Sequenced Strains for Exploring Actinobacteria Biosynthetic Diversity.</title>
        <authorList>
            <person name="Kalkreuter E."/>
            <person name="Kautsar S.A."/>
            <person name="Yang D."/>
            <person name="Bader C.D."/>
            <person name="Teijaro C.N."/>
            <person name="Fluegel L."/>
            <person name="Davis C.M."/>
            <person name="Simpson J.R."/>
            <person name="Lauterbach L."/>
            <person name="Steele A.D."/>
            <person name="Gui C."/>
            <person name="Meng S."/>
            <person name="Li G."/>
            <person name="Viehrig K."/>
            <person name="Ye F."/>
            <person name="Su P."/>
            <person name="Kiefer A.F."/>
            <person name="Nichols A."/>
            <person name="Cepeda A.J."/>
            <person name="Yan W."/>
            <person name="Fan B."/>
            <person name="Jiang Y."/>
            <person name="Adhikari A."/>
            <person name="Zheng C.-J."/>
            <person name="Schuster L."/>
            <person name="Cowan T.M."/>
            <person name="Smanski M.J."/>
            <person name="Chevrette M.G."/>
            <person name="De Carvalho L.P.S."/>
            <person name="Shen B."/>
        </authorList>
    </citation>
    <scope>NUCLEOTIDE SEQUENCE [LARGE SCALE GENOMIC DNA]</scope>
    <source>
        <strain evidence="13 14">NPDC078403</strain>
    </source>
</reference>
<dbReference type="NCBIfam" id="NF003426">
    <property type="entry name" value="PRK04914.1"/>
    <property type="match status" value="1"/>
</dbReference>
<dbReference type="Pfam" id="PF00176">
    <property type="entry name" value="SNF2-rel_dom"/>
    <property type="match status" value="1"/>
</dbReference>
<dbReference type="InterPro" id="IPR038718">
    <property type="entry name" value="SNF2-like_sf"/>
</dbReference>
<keyword evidence="5 9" id="KW-0805">Transcription regulation</keyword>
<keyword evidence="8 9" id="KW-0804">Transcription</keyword>
<dbReference type="InterPro" id="IPR022737">
    <property type="entry name" value="RapA_C"/>
</dbReference>
<dbReference type="Gene3D" id="6.10.140.1500">
    <property type="match status" value="1"/>
</dbReference>
<dbReference type="EMBL" id="JBJDOT010000011">
    <property type="protein sequence ID" value="MFK3864250.1"/>
    <property type="molecule type" value="Genomic_DNA"/>
</dbReference>
<feature type="domain" description="Helicase C-terminal" evidence="12">
    <location>
        <begin position="486"/>
        <end position="636"/>
    </location>
</feature>
<feature type="short sequence motif" description="DEAH box" evidence="9">
    <location>
        <begin position="279"/>
        <end position="282"/>
    </location>
</feature>
<dbReference type="HAMAP" id="MF_01821">
    <property type="entry name" value="Helicase_RapA"/>
    <property type="match status" value="1"/>
</dbReference>
<dbReference type="InterPro" id="IPR057342">
    <property type="entry name" value="DEXDc_RapA"/>
</dbReference>
<dbReference type="PANTHER" id="PTHR45766">
    <property type="entry name" value="DNA ANNEALING HELICASE AND ENDONUCLEASE ZRANB3 FAMILY MEMBER"/>
    <property type="match status" value="1"/>
</dbReference>
<dbReference type="Gene3D" id="3.40.50.300">
    <property type="entry name" value="P-loop containing nucleotide triphosphate hydrolases"/>
    <property type="match status" value="1"/>
</dbReference>